<dbReference type="SUPFAM" id="SSF52058">
    <property type="entry name" value="L domain-like"/>
    <property type="match status" value="1"/>
</dbReference>
<dbReference type="FunFam" id="3.80.10.10:FF:000383">
    <property type="entry name" value="Leucine-rich repeat receptor protein kinase EMS1"/>
    <property type="match status" value="1"/>
</dbReference>
<comment type="subcellular location">
    <subcellularLocation>
        <location evidence="1">Secreted</location>
        <location evidence="1">Cell wall</location>
    </subcellularLocation>
</comment>
<dbReference type="OMA" id="PHTIANM"/>
<dbReference type="Pfam" id="PF00560">
    <property type="entry name" value="LRR_1"/>
    <property type="match status" value="2"/>
</dbReference>
<evidence type="ECO:0000256" key="1">
    <source>
        <dbReference type="ARBA" id="ARBA00004191"/>
    </source>
</evidence>
<dbReference type="InterPro" id="IPR051582">
    <property type="entry name" value="LRR_extensin-like_regulator"/>
</dbReference>
<keyword evidence="2" id="KW-0134">Cell wall</keyword>
<evidence type="ECO:0000313" key="12">
    <source>
        <dbReference type="Proteomes" id="UP000624244"/>
    </source>
</evidence>
<dbReference type="InterPro" id="IPR001611">
    <property type="entry name" value="Leu-rich_rpt"/>
</dbReference>
<reference evidence="11" key="1">
    <citation type="submission" date="2019-11" db="EMBL/GenBank/DDBJ databases">
        <title>Bipolaris sorokiniana Genome sequencing.</title>
        <authorList>
            <person name="Wang H."/>
        </authorList>
    </citation>
    <scope>NUCLEOTIDE SEQUENCE</scope>
</reference>
<dbReference type="Proteomes" id="UP000624244">
    <property type="component" value="Unassembled WGS sequence"/>
</dbReference>
<keyword evidence="3" id="KW-0964">Secreted</keyword>
<evidence type="ECO:0000256" key="6">
    <source>
        <dbReference type="ARBA" id="ARBA00023278"/>
    </source>
</evidence>
<dbReference type="EMBL" id="WNKQ01000017">
    <property type="protein sequence ID" value="KAF5846113.1"/>
    <property type="molecule type" value="Genomic_DNA"/>
</dbReference>
<evidence type="ECO:0000256" key="4">
    <source>
        <dbReference type="ARBA" id="ARBA00022729"/>
    </source>
</evidence>
<evidence type="ECO:0000256" key="8">
    <source>
        <dbReference type="ARBA" id="ARBA00041871"/>
    </source>
</evidence>
<comment type="caution">
    <text evidence="11">The sequence shown here is derived from an EMBL/GenBank/DDBJ whole genome shotgun (WGS) entry which is preliminary data.</text>
</comment>
<accession>A0A8H5Z9E2</accession>
<feature type="domain" description="Leucine-rich repeat-containing N-terminal plant-type" evidence="10">
    <location>
        <begin position="41"/>
        <end position="70"/>
    </location>
</feature>
<feature type="chain" id="PRO_5034316634" description="Cell wall hydroxyproline-rich glycoprotein" evidence="9">
    <location>
        <begin position="16"/>
        <end position="304"/>
    </location>
</feature>
<evidence type="ECO:0000256" key="2">
    <source>
        <dbReference type="ARBA" id="ARBA00022512"/>
    </source>
</evidence>
<dbReference type="AlphaFoldDB" id="A0A8H5Z9E2"/>
<evidence type="ECO:0000256" key="5">
    <source>
        <dbReference type="ARBA" id="ARBA00022737"/>
    </source>
</evidence>
<name>A0A8H5Z9E2_COCSA</name>
<keyword evidence="7" id="KW-0961">Cell wall biogenesis/degradation</keyword>
<evidence type="ECO:0000313" key="11">
    <source>
        <dbReference type="EMBL" id="KAF5846113.1"/>
    </source>
</evidence>
<keyword evidence="6" id="KW-0379">Hydroxylation</keyword>
<feature type="signal peptide" evidence="9">
    <location>
        <begin position="1"/>
        <end position="15"/>
    </location>
</feature>
<dbReference type="InterPro" id="IPR013210">
    <property type="entry name" value="LRR_N_plant-typ"/>
</dbReference>
<dbReference type="Pfam" id="PF08263">
    <property type="entry name" value="LRRNT_2"/>
    <property type="match status" value="1"/>
</dbReference>
<proteinExistence type="predicted"/>
<dbReference type="PANTHER" id="PTHR32093">
    <property type="entry name" value="LEUCINE-RICH REPEAT EXTENSIN-LIKE PROTEIN 3-RELATED"/>
    <property type="match status" value="1"/>
</dbReference>
<evidence type="ECO:0000259" key="10">
    <source>
        <dbReference type="Pfam" id="PF08263"/>
    </source>
</evidence>
<keyword evidence="4 9" id="KW-0732">Signal</keyword>
<dbReference type="Gene3D" id="3.80.10.10">
    <property type="entry name" value="Ribonuclease Inhibitor"/>
    <property type="match status" value="2"/>
</dbReference>
<dbReference type="InterPro" id="IPR032675">
    <property type="entry name" value="LRR_dom_sf"/>
</dbReference>
<organism evidence="11 12">
    <name type="scientific">Cochliobolus sativus</name>
    <name type="common">Common root rot and spot blotch fungus</name>
    <name type="synonym">Bipolaris sorokiniana</name>
    <dbReference type="NCBI Taxonomy" id="45130"/>
    <lineage>
        <taxon>Eukaryota</taxon>
        <taxon>Fungi</taxon>
        <taxon>Dikarya</taxon>
        <taxon>Ascomycota</taxon>
        <taxon>Pezizomycotina</taxon>
        <taxon>Dothideomycetes</taxon>
        <taxon>Pleosporomycetidae</taxon>
        <taxon>Pleosporales</taxon>
        <taxon>Pleosporineae</taxon>
        <taxon>Pleosporaceae</taxon>
        <taxon>Bipolaris</taxon>
    </lineage>
</organism>
<evidence type="ECO:0000256" key="3">
    <source>
        <dbReference type="ARBA" id="ARBA00022525"/>
    </source>
</evidence>
<evidence type="ECO:0000256" key="7">
    <source>
        <dbReference type="ARBA" id="ARBA00023316"/>
    </source>
</evidence>
<gene>
    <name evidence="11" type="ORF">GGP41_008606</name>
</gene>
<sequence>MLSLIVSSLMALAQAAPHPLVQPQNAAALPANLVRDLATAVAFRKTVTGPPEILANWTGSDVCQWIGFYCAENPDNGVLSLASIDFNDLHLTGNLKLNHFIENLPDLALLHVLNNSFSGSVPNLKNSKYLYEVDISQNKFSGSFPKNVLSNSGLVYLDVGNNRFTGPLPQNLMSSLPNLEVLMVRVNRFSGSIPDMFANSQSLRAASFLENQFTGPIPASLTKVRSLQEFSFATNNLTGPIPLGFGLLPNLTAVDFSYNQLTGTVPEDLCASKSIQYISVAGNKIDPRLGPECQKAKASGILIN</sequence>
<evidence type="ECO:0000256" key="9">
    <source>
        <dbReference type="SAM" id="SignalP"/>
    </source>
</evidence>
<keyword evidence="5" id="KW-0677">Repeat</keyword>
<protein>
    <recommendedName>
        <fullName evidence="8">Cell wall hydroxyproline-rich glycoprotein</fullName>
    </recommendedName>
</protein>
<dbReference type="GO" id="GO:0071555">
    <property type="term" value="P:cell wall organization"/>
    <property type="evidence" value="ECO:0007669"/>
    <property type="project" value="UniProtKB-KW"/>
</dbReference>
<dbReference type="PANTHER" id="PTHR32093:SF128">
    <property type="entry name" value="LEUCINE-RICH REPEAT-CONTAINING N-TERMINAL PLANT-TYPE DOMAIN-CONTAINING PROTEIN"/>
    <property type="match status" value="1"/>
</dbReference>